<dbReference type="GeneID" id="96260305"/>
<reference evidence="1 2" key="1">
    <citation type="submission" date="2021-02" db="EMBL/GenBank/DDBJ databases">
        <title>Streptomyces spirodelae sp. nov., isolated from duckweed.</title>
        <authorList>
            <person name="Saimee Y."/>
            <person name="Duangmal K."/>
        </authorList>
    </citation>
    <scope>NUCLEOTIDE SEQUENCE [LARGE SCALE GENOMIC DNA]</scope>
    <source>
        <strain evidence="1 2">DSM 42105</strain>
    </source>
</reference>
<dbReference type="Proteomes" id="UP000721954">
    <property type="component" value="Unassembled WGS sequence"/>
</dbReference>
<name>A0ABS3XXF0_9ACTN</name>
<accession>A0ABS3XXF0</accession>
<proteinExistence type="predicted"/>
<evidence type="ECO:0000313" key="2">
    <source>
        <dbReference type="Proteomes" id="UP000721954"/>
    </source>
</evidence>
<keyword evidence="2" id="KW-1185">Reference proteome</keyword>
<comment type="caution">
    <text evidence="1">The sequence shown here is derived from an EMBL/GenBank/DDBJ whole genome shotgun (WGS) entry which is preliminary data.</text>
</comment>
<dbReference type="RefSeq" id="WP_209211648.1">
    <property type="nucleotide sequence ID" value="NZ_JAFFZM010000009.1"/>
</dbReference>
<sequence length="51" mass="5570">MGDQFENIWLRTERKKADGKVVGGTGGVCCVCWPVGPTAAQRRVLRKHGPC</sequence>
<organism evidence="1 2">
    <name type="scientific">Streptomyces smyrnaeus</name>
    <dbReference type="NCBI Taxonomy" id="1387713"/>
    <lineage>
        <taxon>Bacteria</taxon>
        <taxon>Bacillati</taxon>
        <taxon>Actinomycetota</taxon>
        <taxon>Actinomycetes</taxon>
        <taxon>Kitasatosporales</taxon>
        <taxon>Streptomycetaceae</taxon>
        <taxon>Streptomyces</taxon>
    </lineage>
</organism>
<dbReference type="EMBL" id="JAFFZM010000009">
    <property type="protein sequence ID" value="MBO8199975.1"/>
    <property type="molecule type" value="Genomic_DNA"/>
</dbReference>
<gene>
    <name evidence="1" type="ORF">JW613_16980</name>
</gene>
<protein>
    <submittedName>
        <fullName evidence="1">Uncharacterized protein</fullName>
    </submittedName>
</protein>
<evidence type="ECO:0000313" key="1">
    <source>
        <dbReference type="EMBL" id="MBO8199975.1"/>
    </source>
</evidence>